<feature type="transmembrane region" description="Helical" evidence="6">
    <location>
        <begin position="354"/>
        <end position="373"/>
    </location>
</feature>
<feature type="transmembrane region" description="Helical" evidence="6">
    <location>
        <begin position="132"/>
        <end position="153"/>
    </location>
</feature>
<dbReference type="Gene3D" id="1.20.1250.20">
    <property type="entry name" value="MFS general substrate transporter like domains"/>
    <property type="match status" value="1"/>
</dbReference>
<dbReference type="InterPro" id="IPR050189">
    <property type="entry name" value="MFS_Efflux_Transporters"/>
</dbReference>
<comment type="subcellular location">
    <subcellularLocation>
        <location evidence="1">Cell membrane</location>
        <topology evidence="1">Multi-pass membrane protein</topology>
    </subcellularLocation>
</comment>
<dbReference type="InterPro" id="IPR020846">
    <property type="entry name" value="MFS_dom"/>
</dbReference>
<feature type="transmembrane region" description="Helical" evidence="6">
    <location>
        <begin position="99"/>
        <end position="120"/>
    </location>
</feature>
<feature type="transmembrane region" description="Helical" evidence="6">
    <location>
        <begin position="71"/>
        <end position="93"/>
    </location>
</feature>
<evidence type="ECO:0000256" key="4">
    <source>
        <dbReference type="ARBA" id="ARBA00022989"/>
    </source>
</evidence>
<evidence type="ECO:0000256" key="1">
    <source>
        <dbReference type="ARBA" id="ARBA00004651"/>
    </source>
</evidence>
<evidence type="ECO:0000259" key="7">
    <source>
        <dbReference type="PROSITE" id="PS50850"/>
    </source>
</evidence>
<feature type="transmembrane region" description="Helical" evidence="6">
    <location>
        <begin position="41"/>
        <end position="64"/>
    </location>
</feature>
<dbReference type="PANTHER" id="PTHR43124">
    <property type="entry name" value="PURINE EFFLUX PUMP PBUE"/>
    <property type="match status" value="1"/>
</dbReference>
<evidence type="ECO:0000256" key="5">
    <source>
        <dbReference type="ARBA" id="ARBA00023136"/>
    </source>
</evidence>
<evidence type="ECO:0000256" key="2">
    <source>
        <dbReference type="ARBA" id="ARBA00022475"/>
    </source>
</evidence>
<dbReference type="Pfam" id="PF07690">
    <property type="entry name" value="MFS_1"/>
    <property type="match status" value="1"/>
</dbReference>
<proteinExistence type="predicted"/>
<feature type="transmembrane region" description="Helical" evidence="6">
    <location>
        <begin position="239"/>
        <end position="259"/>
    </location>
</feature>
<dbReference type="Proteomes" id="UP001519332">
    <property type="component" value="Unassembled WGS sequence"/>
</dbReference>
<dbReference type="RefSeq" id="WP_209644614.1">
    <property type="nucleotide sequence ID" value="NZ_JAGINW010000001.1"/>
</dbReference>
<keyword evidence="9" id="KW-1185">Reference proteome</keyword>
<feature type="transmembrane region" description="Helical" evidence="6">
    <location>
        <begin position="326"/>
        <end position="348"/>
    </location>
</feature>
<dbReference type="InterPro" id="IPR036259">
    <property type="entry name" value="MFS_trans_sf"/>
</dbReference>
<keyword evidence="3 6" id="KW-0812">Transmembrane</keyword>
<protein>
    <submittedName>
        <fullName evidence="8">DHA1 family chloramphenicol resistance protein-like MFS transporter</fullName>
    </submittedName>
</protein>
<dbReference type="CDD" id="cd17324">
    <property type="entry name" value="MFS_NepI_like"/>
    <property type="match status" value="1"/>
</dbReference>
<evidence type="ECO:0000313" key="9">
    <source>
        <dbReference type="Proteomes" id="UP001519332"/>
    </source>
</evidence>
<dbReference type="PANTHER" id="PTHR43124:SF3">
    <property type="entry name" value="CHLORAMPHENICOL EFFLUX PUMP RV0191"/>
    <property type="match status" value="1"/>
</dbReference>
<feature type="transmembrane region" description="Helical" evidence="6">
    <location>
        <begin position="291"/>
        <end position="314"/>
    </location>
</feature>
<sequence length="374" mass="36950">MPVVVFVLAAAVFAQGTSEFMLSGLLAEIAADCGVSIGSAGLLTSMFAAGMVIGAPAMAVAVSAVPRRTALIGFLGLFCASHAMGALTMDFALLLSTRAVAAIANAGFLAVALASVPALVTSDAVGRATSILLSGVTIACIVGVPAGTVLGQALGWQSAFWAIAIITAVALAALWAMTGTTLETPHQNGIGPVRREWRVLGGRGLIVTVVLGVLVNASTFAGFTYLGTIAAALTGPASPWIPIALALFGIGSFIGVTLAGRHDGRYRTVGTVALAGIWLAAVPSVHTLTGLLVFALITGVGAFGIGATLIATIVRTAAPAAPRIAGAIATTTFNIGAVVGPAAAGLVVGSGAHYALWVSFVLAGVAALVSLLAG</sequence>
<evidence type="ECO:0000256" key="3">
    <source>
        <dbReference type="ARBA" id="ARBA00022692"/>
    </source>
</evidence>
<comment type="caution">
    <text evidence="8">The sequence shown here is derived from an EMBL/GenBank/DDBJ whole genome shotgun (WGS) entry which is preliminary data.</text>
</comment>
<evidence type="ECO:0000313" key="8">
    <source>
        <dbReference type="EMBL" id="MBP2327662.1"/>
    </source>
</evidence>
<keyword evidence="2" id="KW-1003">Cell membrane</keyword>
<dbReference type="EMBL" id="JAGINW010000001">
    <property type="protein sequence ID" value="MBP2327662.1"/>
    <property type="molecule type" value="Genomic_DNA"/>
</dbReference>
<evidence type="ECO:0000256" key="6">
    <source>
        <dbReference type="SAM" id="Phobius"/>
    </source>
</evidence>
<name>A0ABS4TTD5_9PSEU</name>
<feature type="transmembrane region" description="Helical" evidence="6">
    <location>
        <begin position="266"/>
        <end position="285"/>
    </location>
</feature>
<dbReference type="SUPFAM" id="SSF103473">
    <property type="entry name" value="MFS general substrate transporter"/>
    <property type="match status" value="1"/>
</dbReference>
<dbReference type="InterPro" id="IPR011701">
    <property type="entry name" value="MFS"/>
</dbReference>
<reference evidence="8 9" key="1">
    <citation type="submission" date="2021-03" db="EMBL/GenBank/DDBJ databases">
        <title>Sequencing the genomes of 1000 actinobacteria strains.</title>
        <authorList>
            <person name="Klenk H.-P."/>
        </authorList>
    </citation>
    <scope>NUCLEOTIDE SEQUENCE [LARGE SCALE GENOMIC DNA]</scope>
    <source>
        <strain evidence="8 9">DSM 46670</strain>
    </source>
</reference>
<feature type="transmembrane region" description="Helical" evidence="6">
    <location>
        <begin position="159"/>
        <end position="177"/>
    </location>
</feature>
<keyword evidence="5 6" id="KW-0472">Membrane</keyword>
<gene>
    <name evidence="8" type="ORF">JOF56_008047</name>
</gene>
<organism evidence="8 9">
    <name type="scientific">Kibdelosporangium banguiense</name>
    <dbReference type="NCBI Taxonomy" id="1365924"/>
    <lineage>
        <taxon>Bacteria</taxon>
        <taxon>Bacillati</taxon>
        <taxon>Actinomycetota</taxon>
        <taxon>Actinomycetes</taxon>
        <taxon>Pseudonocardiales</taxon>
        <taxon>Pseudonocardiaceae</taxon>
        <taxon>Kibdelosporangium</taxon>
    </lineage>
</organism>
<keyword evidence="4 6" id="KW-1133">Transmembrane helix</keyword>
<feature type="domain" description="Major facilitator superfamily (MFS) profile" evidence="7">
    <location>
        <begin position="4"/>
        <end position="374"/>
    </location>
</feature>
<accession>A0ABS4TTD5</accession>
<dbReference type="PROSITE" id="PS50850">
    <property type="entry name" value="MFS"/>
    <property type="match status" value="1"/>
</dbReference>
<feature type="transmembrane region" description="Helical" evidence="6">
    <location>
        <begin position="204"/>
        <end position="233"/>
    </location>
</feature>